<keyword evidence="3 7" id="KW-0732">Signal</keyword>
<dbReference type="InterPro" id="IPR037045">
    <property type="entry name" value="S8pro/Inhibitor_I9_sf"/>
</dbReference>
<proteinExistence type="inferred from homology"/>
<feature type="signal peptide" evidence="7">
    <location>
        <begin position="1"/>
        <end position="17"/>
    </location>
</feature>
<accession>A0A2K1R120</accession>
<dbReference type="InterPro" id="IPR050131">
    <property type="entry name" value="Peptidase_S8_subtilisin-like"/>
</dbReference>
<evidence type="ECO:0000256" key="4">
    <source>
        <dbReference type="ARBA" id="ARBA00022801"/>
    </source>
</evidence>
<dbReference type="CDD" id="cd04077">
    <property type="entry name" value="Peptidases_S8_PCSK9_ProteinaseK_like"/>
    <property type="match status" value="1"/>
</dbReference>
<dbReference type="GO" id="GO:0004252">
    <property type="term" value="F:serine-type endopeptidase activity"/>
    <property type="evidence" value="ECO:0007669"/>
    <property type="project" value="UniProtKB-UniRule"/>
</dbReference>
<dbReference type="Gene3D" id="3.40.50.200">
    <property type="entry name" value="Peptidase S8/S53 domain"/>
    <property type="match status" value="1"/>
</dbReference>
<reference evidence="10 11" key="1">
    <citation type="submission" date="2017-06" db="EMBL/GenBank/DDBJ databases">
        <title>Draft genome sequence of a variant of Elsinoe murrayae.</title>
        <authorList>
            <person name="Cheng Q."/>
        </authorList>
    </citation>
    <scope>NUCLEOTIDE SEQUENCE [LARGE SCALE GENOMIC DNA]</scope>
    <source>
        <strain evidence="10 11">CQ-2017a</strain>
    </source>
</reference>
<feature type="domain" description="Peptidase S8/S53" evidence="8">
    <location>
        <begin position="148"/>
        <end position="370"/>
    </location>
</feature>
<evidence type="ECO:0000313" key="11">
    <source>
        <dbReference type="Proteomes" id="UP000243797"/>
    </source>
</evidence>
<dbReference type="Pfam" id="PF05922">
    <property type="entry name" value="Inhibitor_I9"/>
    <property type="match status" value="1"/>
</dbReference>
<dbReference type="Gene3D" id="3.30.70.80">
    <property type="entry name" value="Peptidase S8 propeptide/proteinase inhibitor I9"/>
    <property type="match status" value="1"/>
</dbReference>
<dbReference type="Pfam" id="PF00082">
    <property type="entry name" value="Peptidase_S8"/>
    <property type="match status" value="1"/>
</dbReference>
<feature type="active site" description="Charge relay system" evidence="6">
    <location>
        <position position="150"/>
    </location>
</feature>
<dbReference type="InterPro" id="IPR023828">
    <property type="entry name" value="Peptidase_S8_Ser-AS"/>
</dbReference>
<dbReference type="GO" id="GO:0005576">
    <property type="term" value="C:extracellular region"/>
    <property type="evidence" value="ECO:0007669"/>
    <property type="project" value="UniProtKB-ARBA"/>
</dbReference>
<dbReference type="PANTHER" id="PTHR43806">
    <property type="entry name" value="PEPTIDASE S8"/>
    <property type="match status" value="1"/>
</dbReference>
<name>A0A2K1R120_9PEZI</name>
<feature type="active site" description="Charge relay system" evidence="6">
    <location>
        <position position="181"/>
    </location>
</feature>
<dbReference type="GO" id="GO:0006508">
    <property type="term" value="P:proteolysis"/>
    <property type="evidence" value="ECO:0007669"/>
    <property type="project" value="UniProtKB-KW"/>
</dbReference>
<keyword evidence="4 6" id="KW-0378">Hydrolase</keyword>
<dbReference type="AlphaFoldDB" id="A0A2K1R120"/>
<dbReference type="InterPro" id="IPR015500">
    <property type="entry name" value="Peptidase_S8_subtilisin-rel"/>
</dbReference>
<dbReference type="SUPFAM" id="SSF54897">
    <property type="entry name" value="Protease propeptides/inhibitors"/>
    <property type="match status" value="1"/>
</dbReference>
<dbReference type="PANTHER" id="PTHR43806:SF58">
    <property type="entry name" value="ALKALINE PROTEASE 1-RELATED"/>
    <property type="match status" value="1"/>
</dbReference>
<feature type="domain" description="Inhibitor I9" evidence="9">
    <location>
        <begin position="32"/>
        <end position="111"/>
    </location>
</feature>
<dbReference type="InterPro" id="IPR036852">
    <property type="entry name" value="Peptidase_S8/S53_dom_sf"/>
</dbReference>
<dbReference type="Proteomes" id="UP000243797">
    <property type="component" value="Unassembled WGS sequence"/>
</dbReference>
<keyword evidence="2 6" id="KW-0645">Protease</keyword>
<dbReference type="InterPro" id="IPR000209">
    <property type="entry name" value="Peptidase_S8/S53_dom"/>
</dbReference>
<sequence>MKFTTALIALFAAVATAAPIAQDADVPDVTGRYIVRLKPGRSQAKHLEYVRDLHARSIEKRQDARRFRGIEKEFGFGKFQGYSGHFDDDVVKEIEANDDVEIVEADQIWTTFATQANAPYGLAALSSRTAGATSYTYDTTAANTFGYVVDTGILTTHTNFGGRASNGFNAVGGAFSDTNGHGTHVAGTMGSTTYGVAKGSRLIAVKVFSGRSGSTSTILSGFDWAVNDIVSKGRQNVAVINMSLGGGDSAAFRSAIAEAYADGVLAVVAAGNDNVNAANTSPANAPNAITVGSVDSRRQRSTFSNFGAVVDVFASGTGILSTWYTSTSATNTISGTSMASPHVAGLVNYLQALVPGNAASITSQIINRSLKNVVTNAGSGSPNRLASNLAAA</sequence>
<dbReference type="PROSITE" id="PS00137">
    <property type="entry name" value="SUBTILASE_HIS"/>
    <property type="match status" value="1"/>
</dbReference>
<dbReference type="InterPro" id="IPR022398">
    <property type="entry name" value="Peptidase_S8_His-AS"/>
</dbReference>
<evidence type="ECO:0000256" key="7">
    <source>
        <dbReference type="SAM" id="SignalP"/>
    </source>
</evidence>
<gene>
    <name evidence="10" type="ORF">CAC42_3338</name>
</gene>
<dbReference type="STRING" id="2082308.A0A2K1R120"/>
<evidence type="ECO:0000256" key="1">
    <source>
        <dbReference type="ARBA" id="ARBA00011073"/>
    </source>
</evidence>
<keyword evidence="11" id="KW-1185">Reference proteome</keyword>
<dbReference type="PROSITE" id="PS51892">
    <property type="entry name" value="SUBTILASE"/>
    <property type="match status" value="1"/>
</dbReference>
<feature type="chain" id="PRO_5014383386" evidence="7">
    <location>
        <begin position="18"/>
        <end position="392"/>
    </location>
</feature>
<keyword evidence="5 6" id="KW-0720">Serine protease</keyword>
<comment type="caution">
    <text evidence="10">The sequence shown here is derived from an EMBL/GenBank/DDBJ whole genome shotgun (WGS) entry which is preliminary data.</text>
</comment>
<evidence type="ECO:0000259" key="8">
    <source>
        <dbReference type="Pfam" id="PF00082"/>
    </source>
</evidence>
<evidence type="ECO:0000256" key="3">
    <source>
        <dbReference type="ARBA" id="ARBA00022729"/>
    </source>
</evidence>
<dbReference type="PROSITE" id="PS00138">
    <property type="entry name" value="SUBTILASE_SER"/>
    <property type="match status" value="1"/>
</dbReference>
<dbReference type="InterPro" id="IPR034193">
    <property type="entry name" value="PCSK9_ProteinaseK-like"/>
</dbReference>
<dbReference type="PRINTS" id="PR00723">
    <property type="entry name" value="SUBTILISIN"/>
</dbReference>
<dbReference type="SUPFAM" id="SSF52743">
    <property type="entry name" value="Subtilisin-like"/>
    <property type="match status" value="1"/>
</dbReference>
<dbReference type="OrthoDB" id="206201at2759"/>
<comment type="similarity">
    <text evidence="1 6">Belongs to the peptidase S8 family.</text>
</comment>
<evidence type="ECO:0000256" key="5">
    <source>
        <dbReference type="ARBA" id="ARBA00022825"/>
    </source>
</evidence>
<evidence type="ECO:0000256" key="6">
    <source>
        <dbReference type="PROSITE-ProRule" id="PRU01240"/>
    </source>
</evidence>
<feature type="active site" description="Charge relay system" evidence="6">
    <location>
        <position position="337"/>
    </location>
</feature>
<dbReference type="FunFam" id="3.40.50.200:FF:000014">
    <property type="entry name" value="Proteinase K"/>
    <property type="match status" value="1"/>
</dbReference>
<organism evidence="10 11">
    <name type="scientific">Sphaceloma murrayae</name>
    <dbReference type="NCBI Taxonomy" id="2082308"/>
    <lineage>
        <taxon>Eukaryota</taxon>
        <taxon>Fungi</taxon>
        <taxon>Dikarya</taxon>
        <taxon>Ascomycota</taxon>
        <taxon>Pezizomycotina</taxon>
        <taxon>Dothideomycetes</taxon>
        <taxon>Dothideomycetidae</taxon>
        <taxon>Myriangiales</taxon>
        <taxon>Elsinoaceae</taxon>
        <taxon>Sphaceloma</taxon>
    </lineage>
</organism>
<dbReference type="InterPro" id="IPR010259">
    <property type="entry name" value="S8pro/Inhibitor_I9"/>
</dbReference>
<dbReference type="InParanoid" id="A0A2K1R120"/>
<evidence type="ECO:0000256" key="2">
    <source>
        <dbReference type="ARBA" id="ARBA00022670"/>
    </source>
</evidence>
<evidence type="ECO:0000259" key="9">
    <source>
        <dbReference type="Pfam" id="PF05922"/>
    </source>
</evidence>
<dbReference type="EMBL" id="NKHZ01000015">
    <property type="protein sequence ID" value="PNS21001.1"/>
    <property type="molecule type" value="Genomic_DNA"/>
</dbReference>
<protein>
    <submittedName>
        <fullName evidence="10">Subtilisin-like protease</fullName>
    </submittedName>
</protein>
<evidence type="ECO:0000313" key="10">
    <source>
        <dbReference type="EMBL" id="PNS21001.1"/>
    </source>
</evidence>